<dbReference type="Proteomes" id="UP001642409">
    <property type="component" value="Unassembled WGS sequence"/>
</dbReference>
<reference evidence="2 3" key="1">
    <citation type="submission" date="2024-07" db="EMBL/GenBank/DDBJ databases">
        <authorList>
            <person name="Akdeniz Z."/>
        </authorList>
    </citation>
    <scope>NUCLEOTIDE SEQUENCE [LARGE SCALE GENOMIC DNA]</scope>
</reference>
<evidence type="ECO:0000256" key="1">
    <source>
        <dbReference type="SAM" id="MobiDB-lite"/>
    </source>
</evidence>
<feature type="region of interest" description="Disordered" evidence="1">
    <location>
        <begin position="54"/>
        <end position="84"/>
    </location>
</feature>
<name>A0ABP1HR01_9EUKA</name>
<organism evidence="2 3">
    <name type="scientific">Hexamita inflata</name>
    <dbReference type="NCBI Taxonomy" id="28002"/>
    <lineage>
        <taxon>Eukaryota</taxon>
        <taxon>Metamonada</taxon>
        <taxon>Diplomonadida</taxon>
        <taxon>Hexamitidae</taxon>
        <taxon>Hexamitinae</taxon>
        <taxon>Hexamita</taxon>
    </lineage>
</organism>
<feature type="compositionally biased region" description="Basic and acidic residues" evidence="1">
    <location>
        <begin position="54"/>
        <end position="71"/>
    </location>
</feature>
<feature type="region of interest" description="Disordered" evidence="1">
    <location>
        <begin position="111"/>
        <end position="151"/>
    </location>
</feature>
<protein>
    <submittedName>
        <fullName evidence="2">Hypothetical_protein</fullName>
    </submittedName>
</protein>
<accession>A0ABP1HR01</accession>
<proteinExistence type="predicted"/>
<comment type="caution">
    <text evidence="2">The sequence shown here is derived from an EMBL/GenBank/DDBJ whole genome shotgun (WGS) entry which is preliminary data.</text>
</comment>
<sequence>MTKLTYITAIPVQQVINYRYFVKNTGRRYQSILDRYLNVYYKVNLNNFLKLEKGNNKLEDTSTKKKPDKLTQTKVIPNSKGNDKKIQSLKEKIAKFQREMQFDTAAKIMHKFKETKKKHDDKKITQKTSNTEAQSENEKNKKKLTQVRKLK</sequence>
<keyword evidence="3" id="KW-1185">Reference proteome</keyword>
<feature type="compositionally biased region" description="Basic residues" evidence="1">
    <location>
        <begin position="140"/>
        <end position="151"/>
    </location>
</feature>
<evidence type="ECO:0000313" key="2">
    <source>
        <dbReference type="EMBL" id="CAL6000369.1"/>
    </source>
</evidence>
<gene>
    <name evidence="2" type="ORF">HINF_LOCUS16663</name>
</gene>
<dbReference type="EMBL" id="CAXDID020000041">
    <property type="protein sequence ID" value="CAL6000369.1"/>
    <property type="molecule type" value="Genomic_DNA"/>
</dbReference>
<evidence type="ECO:0000313" key="3">
    <source>
        <dbReference type="Proteomes" id="UP001642409"/>
    </source>
</evidence>